<dbReference type="Proteomes" id="UP000075882">
    <property type="component" value="Unassembled WGS sequence"/>
</dbReference>
<proteinExistence type="predicted"/>
<evidence type="ECO:0000259" key="6">
    <source>
        <dbReference type="PROSITE" id="PS50252"/>
    </source>
</evidence>
<dbReference type="GO" id="GO:0005634">
    <property type="term" value="C:nucleus"/>
    <property type="evidence" value="ECO:0007669"/>
    <property type="project" value="UniProtKB-SubCell"/>
</dbReference>
<dbReference type="SUPFAM" id="SSF49417">
    <property type="entry name" value="p53-like transcription factors"/>
    <property type="match status" value="1"/>
</dbReference>
<accession>A0A8W7P3V9</accession>
<evidence type="ECO:0000256" key="4">
    <source>
        <dbReference type="ARBA" id="ARBA00023242"/>
    </source>
</evidence>
<protein>
    <recommendedName>
        <fullName evidence="6">T-box domain-containing protein</fullName>
    </recommendedName>
</protein>
<dbReference type="PROSITE" id="PS50252">
    <property type="entry name" value="TBOX_3"/>
    <property type="match status" value="1"/>
</dbReference>
<comment type="caution">
    <text evidence="5">Lacks conserved residue(s) required for the propagation of feature annotation.</text>
</comment>
<organism evidence="7">
    <name type="scientific">Anopheles coluzzii</name>
    <name type="common">African malaria mosquito</name>
    <dbReference type="NCBI Taxonomy" id="1518534"/>
    <lineage>
        <taxon>Eukaryota</taxon>
        <taxon>Metazoa</taxon>
        <taxon>Ecdysozoa</taxon>
        <taxon>Arthropoda</taxon>
        <taxon>Hexapoda</taxon>
        <taxon>Insecta</taxon>
        <taxon>Pterygota</taxon>
        <taxon>Neoptera</taxon>
        <taxon>Endopterygota</taxon>
        <taxon>Diptera</taxon>
        <taxon>Nematocera</taxon>
        <taxon>Culicoidea</taxon>
        <taxon>Culicidae</taxon>
        <taxon>Anophelinae</taxon>
        <taxon>Anopheles</taxon>
    </lineage>
</organism>
<dbReference type="InterPro" id="IPR036960">
    <property type="entry name" value="T-box_sf"/>
</dbReference>
<evidence type="ECO:0000313" key="7">
    <source>
        <dbReference type="EnsemblMetazoa" id="ACOM024986-PA.1"/>
    </source>
</evidence>
<sequence>LQQTATTMTDLIDLRMHQHIAHEIYRQQMLQRIPDPFPTMLPVPVPPMHAMALPPRYSLPGVELKLQNKELWREFHKIGTEMIITKSGR</sequence>
<dbReference type="InterPro" id="IPR008967">
    <property type="entry name" value="p53-like_TF_DNA-bd_sf"/>
</dbReference>
<dbReference type="GO" id="GO:0003700">
    <property type="term" value="F:DNA-binding transcription factor activity"/>
    <property type="evidence" value="ECO:0007669"/>
    <property type="project" value="InterPro"/>
</dbReference>
<dbReference type="GO" id="GO:0006357">
    <property type="term" value="P:regulation of transcription by RNA polymerase II"/>
    <property type="evidence" value="ECO:0007669"/>
    <property type="project" value="UniProtKB-ARBA"/>
</dbReference>
<feature type="domain" description="T-box" evidence="6">
    <location>
        <begin position="66"/>
        <end position="89"/>
    </location>
</feature>
<evidence type="ECO:0000256" key="2">
    <source>
        <dbReference type="ARBA" id="ARBA00023125"/>
    </source>
</evidence>
<dbReference type="GO" id="GO:0045893">
    <property type="term" value="P:positive regulation of DNA-templated transcription"/>
    <property type="evidence" value="ECO:0007669"/>
    <property type="project" value="InterPro"/>
</dbReference>
<keyword evidence="3" id="KW-0804">Transcription</keyword>
<evidence type="ECO:0000256" key="5">
    <source>
        <dbReference type="PROSITE-ProRule" id="PRU00201"/>
    </source>
</evidence>
<name>A0A8W7P3V9_ANOCL</name>
<dbReference type="EnsemblMetazoa" id="ACOM024986-RA">
    <property type="protein sequence ID" value="ACOM024986-PA.1"/>
    <property type="gene ID" value="ACOM024986"/>
</dbReference>
<reference evidence="7" key="1">
    <citation type="submission" date="2022-08" db="UniProtKB">
        <authorList>
            <consortium name="EnsemblMetazoa"/>
        </authorList>
    </citation>
    <scope>IDENTIFICATION</scope>
</reference>
<comment type="subcellular location">
    <subcellularLocation>
        <location evidence="5">Nucleus</location>
    </subcellularLocation>
</comment>
<dbReference type="InterPro" id="IPR046360">
    <property type="entry name" value="T-box_DNA-bd"/>
</dbReference>
<evidence type="ECO:0000256" key="3">
    <source>
        <dbReference type="ARBA" id="ARBA00023163"/>
    </source>
</evidence>
<dbReference type="Pfam" id="PF00907">
    <property type="entry name" value="T-box"/>
    <property type="match status" value="1"/>
</dbReference>
<keyword evidence="2 5" id="KW-0238">DNA-binding</keyword>
<dbReference type="GO" id="GO:0003677">
    <property type="term" value="F:DNA binding"/>
    <property type="evidence" value="ECO:0007669"/>
    <property type="project" value="UniProtKB-UniRule"/>
</dbReference>
<keyword evidence="1" id="KW-0805">Transcription regulation</keyword>
<keyword evidence="4 5" id="KW-0539">Nucleus</keyword>
<dbReference type="AlphaFoldDB" id="A0A8W7P3V9"/>
<dbReference type="Gene3D" id="2.60.40.820">
    <property type="entry name" value="Transcription factor, T-box"/>
    <property type="match status" value="1"/>
</dbReference>
<evidence type="ECO:0000256" key="1">
    <source>
        <dbReference type="ARBA" id="ARBA00023015"/>
    </source>
</evidence>
<dbReference type="VEuPathDB" id="VectorBase:ACON2_034337"/>